<dbReference type="EMBL" id="JACOPF010000002">
    <property type="protein sequence ID" value="MBC5689779.1"/>
    <property type="molecule type" value="Genomic_DNA"/>
</dbReference>
<name>A0A923LK83_9FIRM</name>
<dbReference type="RefSeq" id="WP_186876429.1">
    <property type="nucleotide sequence ID" value="NZ_JACOPF010000002.1"/>
</dbReference>
<evidence type="ECO:0000313" key="1">
    <source>
        <dbReference type="EMBL" id="MBC5689779.1"/>
    </source>
</evidence>
<keyword evidence="2" id="KW-1185">Reference proteome</keyword>
<organism evidence="1 2">
    <name type="scientific">Mediterraneibacter hominis</name>
    <dbReference type="NCBI Taxonomy" id="2763054"/>
    <lineage>
        <taxon>Bacteria</taxon>
        <taxon>Bacillati</taxon>
        <taxon>Bacillota</taxon>
        <taxon>Clostridia</taxon>
        <taxon>Lachnospirales</taxon>
        <taxon>Lachnospiraceae</taxon>
        <taxon>Mediterraneibacter</taxon>
    </lineage>
</organism>
<sequence>MAEEGSNEQLKQLKINLRETQVPFFEDEELQSQLDRAGGDIELATYNCLIIKAEECSLSVSGLSIADSSAYWLRLAAMYRPNCTTTAKGG</sequence>
<gene>
    <name evidence="1" type="ORF">H8S37_12710</name>
</gene>
<dbReference type="Proteomes" id="UP000652477">
    <property type="component" value="Unassembled WGS sequence"/>
</dbReference>
<evidence type="ECO:0000313" key="2">
    <source>
        <dbReference type="Proteomes" id="UP000652477"/>
    </source>
</evidence>
<reference evidence="1" key="1">
    <citation type="submission" date="2020-08" db="EMBL/GenBank/DDBJ databases">
        <title>Genome public.</title>
        <authorList>
            <person name="Liu C."/>
            <person name="Sun Q."/>
        </authorList>
    </citation>
    <scope>NUCLEOTIDE SEQUENCE</scope>
    <source>
        <strain evidence="1">NSJ-55</strain>
    </source>
</reference>
<protein>
    <submittedName>
        <fullName evidence="1">Uncharacterized protein</fullName>
    </submittedName>
</protein>
<proteinExistence type="predicted"/>
<accession>A0A923LK83</accession>
<dbReference type="AlphaFoldDB" id="A0A923LK83"/>
<comment type="caution">
    <text evidence="1">The sequence shown here is derived from an EMBL/GenBank/DDBJ whole genome shotgun (WGS) entry which is preliminary data.</text>
</comment>